<evidence type="ECO:0000256" key="1">
    <source>
        <dbReference type="ARBA" id="ARBA00022679"/>
    </source>
</evidence>
<reference evidence="5" key="1">
    <citation type="submission" date="2017-04" db="EMBL/GenBank/DDBJ databases">
        <authorList>
            <person name="Varghese N."/>
            <person name="Submissions S."/>
        </authorList>
    </citation>
    <scope>NUCLEOTIDE SEQUENCE [LARGE SCALE GENOMIC DNA]</scope>
    <source>
        <strain evidence="5">DSM 9293</strain>
    </source>
</reference>
<dbReference type="EMBL" id="FWWY01000001">
    <property type="protein sequence ID" value="SMC04402.1"/>
    <property type="molecule type" value="Genomic_DNA"/>
</dbReference>
<proteinExistence type="predicted"/>
<feature type="domain" description="Glycosyltransferase subfamily 4-like N-terminal" evidence="3">
    <location>
        <begin position="14"/>
        <end position="162"/>
    </location>
</feature>
<dbReference type="OrthoDB" id="134776at2"/>
<sequence>MDVRVLSGQRERVGIAQYIARLLAEYQHDSQNVVLHPLSYEKNDSESDGVAVRVIPRIKGIPWQSLLLPWHLRRHHYDVFHGPAFSIPPFSSVPSVVTIHDAAFYRMPEVVRSDTVRYLMQVVPRSMRNATKIIVPSWEVREDLLKMASDLSPDRIAVIALGSDRLRDIPPSPASFLEAPYFLHVGTIEPRKNLEFLLEVFNEIVTKGHLPHHLVLAGSNGWNNESFWRTYENFPLKDRVHILGYVSDSETVRLYHDAAIYLSPSHYEGFGLGSFEALWHGCPVIASPTGGVRDHTVEGLYVLPTDHVELWTQKIMEMVKERVDVDQKALPTWHQTYAQHAALYHEVSHGKR</sequence>
<evidence type="ECO:0000259" key="2">
    <source>
        <dbReference type="Pfam" id="PF00534"/>
    </source>
</evidence>
<dbReference type="PANTHER" id="PTHR46401:SF2">
    <property type="entry name" value="GLYCOSYLTRANSFERASE WBBK-RELATED"/>
    <property type="match status" value="1"/>
</dbReference>
<dbReference type="CDD" id="cd03809">
    <property type="entry name" value="GT4_MtfB-like"/>
    <property type="match status" value="1"/>
</dbReference>
<dbReference type="PANTHER" id="PTHR46401">
    <property type="entry name" value="GLYCOSYLTRANSFERASE WBBK-RELATED"/>
    <property type="match status" value="1"/>
</dbReference>
<dbReference type="AlphaFoldDB" id="A0A1W1WDX5"/>
<keyword evidence="5" id="KW-1185">Reference proteome</keyword>
<dbReference type="Pfam" id="PF00534">
    <property type="entry name" value="Glycos_transf_1"/>
    <property type="match status" value="1"/>
</dbReference>
<keyword evidence="1 4" id="KW-0808">Transferase</keyword>
<dbReference type="GO" id="GO:0016757">
    <property type="term" value="F:glycosyltransferase activity"/>
    <property type="evidence" value="ECO:0007669"/>
    <property type="project" value="InterPro"/>
</dbReference>
<organism evidence="4 5">
    <name type="scientific">Sulfobacillus thermosulfidooxidans (strain DSM 9293 / VKM B-1269 / AT-1)</name>
    <dbReference type="NCBI Taxonomy" id="929705"/>
    <lineage>
        <taxon>Bacteria</taxon>
        <taxon>Bacillati</taxon>
        <taxon>Bacillota</taxon>
        <taxon>Clostridia</taxon>
        <taxon>Eubacteriales</taxon>
        <taxon>Clostridiales Family XVII. Incertae Sedis</taxon>
        <taxon>Sulfobacillus</taxon>
    </lineage>
</organism>
<evidence type="ECO:0000313" key="4">
    <source>
        <dbReference type="EMBL" id="SMC04402.1"/>
    </source>
</evidence>
<feature type="domain" description="Glycosyl transferase family 1" evidence="2">
    <location>
        <begin position="172"/>
        <end position="322"/>
    </location>
</feature>
<dbReference type="InterPro" id="IPR001296">
    <property type="entry name" value="Glyco_trans_1"/>
</dbReference>
<accession>A0A1W1WDX5</accession>
<dbReference type="Gene3D" id="3.40.50.2000">
    <property type="entry name" value="Glycogen Phosphorylase B"/>
    <property type="match status" value="2"/>
</dbReference>
<gene>
    <name evidence="4" type="ORF">SAMN00768000_1634</name>
</gene>
<dbReference type="STRING" id="28034.BFX07_01220"/>
<dbReference type="SUPFAM" id="SSF53756">
    <property type="entry name" value="UDP-Glycosyltransferase/glycogen phosphorylase"/>
    <property type="match status" value="1"/>
</dbReference>
<evidence type="ECO:0000259" key="3">
    <source>
        <dbReference type="Pfam" id="PF13439"/>
    </source>
</evidence>
<evidence type="ECO:0000313" key="5">
    <source>
        <dbReference type="Proteomes" id="UP000192660"/>
    </source>
</evidence>
<dbReference type="Pfam" id="PF13439">
    <property type="entry name" value="Glyco_transf_4"/>
    <property type="match status" value="1"/>
</dbReference>
<dbReference type="Proteomes" id="UP000192660">
    <property type="component" value="Unassembled WGS sequence"/>
</dbReference>
<dbReference type="InterPro" id="IPR028098">
    <property type="entry name" value="Glyco_trans_4-like_N"/>
</dbReference>
<protein>
    <submittedName>
        <fullName evidence="4">Glycosyltransferase involved in cell wall bisynthesis</fullName>
    </submittedName>
</protein>
<dbReference type="GO" id="GO:0009103">
    <property type="term" value="P:lipopolysaccharide biosynthetic process"/>
    <property type="evidence" value="ECO:0007669"/>
    <property type="project" value="TreeGrafter"/>
</dbReference>
<name>A0A1W1WDX5_SULTA</name>